<organism evidence="4 5">
    <name type="scientific">Aureimonas flava</name>
    <dbReference type="NCBI Taxonomy" id="2320271"/>
    <lineage>
        <taxon>Bacteria</taxon>
        <taxon>Pseudomonadati</taxon>
        <taxon>Pseudomonadota</taxon>
        <taxon>Alphaproteobacteria</taxon>
        <taxon>Hyphomicrobiales</taxon>
        <taxon>Aurantimonadaceae</taxon>
        <taxon>Aureimonas</taxon>
    </lineage>
</organism>
<accession>A0A3A1WN89</accession>
<dbReference type="GO" id="GO:0005829">
    <property type="term" value="C:cytosol"/>
    <property type="evidence" value="ECO:0007669"/>
    <property type="project" value="TreeGrafter"/>
</dbReference>
<dbReference type="AlphaFoldDB" id="A0A3A1WN89"/>
<keyword evidence="1" id="KW-0808">Transferase</keyword>
<dbReference type="SUPFAM" id="SSF53613">
    <property type="entry name" value="Ribokinase-like"/>
    <property type="match status" value="1"/>
</dbReference>
<evidence type="ECO:0000313" key="5">
    <source>
        <dbReference type="Proteomes" id="UP000265750"/>
    </source>
</evidence>
<comment type="caution">
    <text evidence="4">The sequence shown here is derived from an EMBL/GenBank/DDBJ whole genome shotgun (WGS) entry which is preliminary data.</text>
</comment>
<evidence type="ECO:0000259" key="3">
    <source>
        <dbReference type="Pfam" id="PF00294"/>
    </source>
</evidence>
<dbReference type="GO" id="GO:0016301">
    <property type="term" value="F:kinase activity"/>
    <property type="evidence" value="ECO:0007669"/>
    <property type="project" value="UniProtKB-KW"/>
</dbReference>
<dbReference type="InterPro" id="IPR029056">
    <property type="entry name" value="Ribokinase-like"/>
</dbReference>
<protein>
    <submittedName>
        <fullName evidence="4">Kinase</fullName>
    </submittedName>
</protein>
<evidence type="ECO:0000256" key="2">
    <source>
        <dbReference type="ARBA" id="ARBA00022777"/>
    </source>
</evidence>
<dbReference type="EMBL" id="QYRN01000003">
    <property type="protein sequence ID" value="RIY02044.1"/>
    <property type="molecule type" value="Genomic_DNA"/>
</dbReference>
<feature type="domain" description="Carbohydrate kinase PfkB" evidence="3">
    <location>
        <begin position="40"/>
        <end position="296"/>
    </location>
</feature>
<dbReference type="OrthoDB" id="9813569at2"/>
<dbReference type="PANTHER" id="PTHR10584">
    <property type="entry name" value="SUGAR KINASE"/>
    <property type="match status" value="1"/>
</dbReference>
<dbReference type="Pfam" id="PF00294">
    <property type="entry name" value="PfkB"/>
    <property type="match status" value="1"/>
</dbReference>
<dbReference type="Gene3D" id="3.40.1190.20">
    <property type="match status" value="1"/>
</dbReference>
<dbReference type="RefSeq" id="WP_119539181.1">
    <property type="nucleotide sequence ID" value="NZ_QYRN01000003.1"/>
</dbReference>
<name>A0A3A1WN89_9HYPH</name>
<evidence type="ECO:0000313" key="4">
    <source>
        <dbReference type="EMBL" id="RIY02044.1"/>
    </source>
</evidence>
<dbReference type="InterPro" id="IPR011611">
    <property type="entry name" value="PfkB_dom"/>
</dbReference>
<dbReference type="PANTHER" id="PTHR10584:SF166">
    <property type="entry name" value="RIBOKINASE"/>
    <property type="match status" value="1"/>
</dbReference>
<keyword evidence="2 4" id="KW-0418">Kinase</keyword>
<proteinExistence type="predicted"/>
<reference evidence="5" key="1">
    <citation type="submission" date="2018-09" db="EMBL/GenBank/DDBJ databases">
        <authorList>
            <person name="Tuo L."/>
        </authorList>
    </citation>
    <scope>NUCLEOTIDE SEQUENCE [LARGE SCALE GENOMIC DNA]</scope>
    <source>
        <strain evidence="5">M2BS4Y-1</strain>
    </source>
</reference>
<dbReference type="Proteomes" id="UP000265750">
    <property type="component" value="Unassembled WGS sequence"/>
</dbReference>
<evidence type="ECO:0000256" key="1">
    <source>
        <dbReference type="ARBA" id="ARBA00022679"/>
    </source>
</evidence>
<gene>
    <name evidence="4" type="ORF">D3218_06990</name>
</gene>
<sequence length="326" mass="34265">MRYDYASIGFYTFDCLGRPVGAIPPGGGTQFIEEIDLAVSGAAGAAVIAAAKHGLRCLAVGAVGDDLMAGWVLDRMAQFGIDISTMQRLRGVGTSTSIVLTRADGSRPALHMKGATGAFVIGPDMLDQVLDATVVHIGGVGLMDRMDGEPSARLFAEAKRRGAVTTVDVFAAAEKDLANVVGLLPHTDYFLPSIEEARVLSGLEEVEDVARFFLDKGVTCCILTLGENGAYYRHANGDRFLMPAFDIEMVCSCGCGDAFNAGIATGLVRGMDPESMVRFAQATSALNATGLGSQAGVTSFDETLAFTRRATRPSQIEIHGVSRTAA</sequence>
<keyword evidence="5" id="KW-1185">Reference proteome</keyword>